<dbReference type="SUPFAM" id="SSF53649">
    <property type="entry name" value="Alkaline phosphatase-like"/>
    <property type="match status" value="1"/>
</dbReference>
<evidence type="ECO:0000256" key="2">
    <source>
        <dbReference type="ARBA" id="ARBA00008779"/>
    </source>
</evidence>
<feature type="domain" description="Sulfatase N-terminal" evidence="8">
    <location>
        <begin position="29"/>
        <end position="397"/>
    </location>
</feature>
<comment type="similarity">
    <text evidence="2">Belongs to the sulfatase family.</text>
</comment>
<dbReference type="GO" id="GO:0004423">
    <property type="term" value="F:iduronate-2-sulfatase activity"/>
    <property type="evidence" value="ECO:0007669"/>
    <property type="project" value="InterPro"/>
</dbReference>
<keyword evidence="6" id="KW-0106">Calcium</keyword>
<accession>A0A934KYT1</accession>
<dbReference type="CDD" id="cd16030">
    <property type="entry name" value="iduronate-2-sulfatase"/>
    <property type="match status" value="1"/>
</dbReference>
<comment type="cofactor">
    <cofactor evidence="1">
        <name>Ca(2+)</name>
        <dbReference type="ChEBI" id="CHEBI:29108"/>
    </cofactor>
</comment>
<reference evidence="9 10" key="1">
    <citation type="submission" date="2020-09" db="EMBL/GenBank/DDBJ databases">
        <title>Draft genome of Gelidibacter salicanalis PAMC21136.</title>
        <authorList>
            <person name="Park H."/>
        </authorList>
    </citation>
    <scope>NUCLEOTIDE SEQUENCE [LARGE SCALE GENOMIC DNA]</scope>
    <source>
        <strain evidence="9 10">PAMC21136</strain>
    </source>
</reference>
<evidence type="ECO:0000313" key="9">
    <source>
        <dbReference type="EMBL" id="MBJ7882983.1"/>
    </source>
</evidence>
<dbReference type="InterPro" id="IPR000917">
    <property type="entry name" value="Sulfatase_N"/>
</dbReference>
<feature type="region of interest" description="Disordered" evidence="7">
    <location>
        <begin position="265"/>
        <end position="286"/>
    </location>
</feature>
<dbReference type="GO" id="GO:0046872">
    <property type="term" value="F:metal ion binding"/>
    <property type="evidence" value="ECO:0007669"/>
    <property type="project" value="UniProtKB-KW"/>
</dbReference>
<dbReference type="Pfam" id="PF00884">
    <property type="entry name" value="Sulfatase"/>
    <property type="match status" value="1"/>
</dbReference>
<comment type="caution">
    <text evidence="9">The sequence shown here is derived from an EMBL/GenBank/DDBJ whole genome shotgun (WGS) entry which is preliminary data.</text>
</comment>
<organism evidence="9 10">
    <name type="scientific">Gelidibacter salicanalis</name>
    <dbReference type="NCBI Taxonomy" id="291193"/>
    <lineage>
        <taxon>Bacteria</taxon>
        <taxon>Pseudomonadati</taxon>
        <taxon>Bacteroidota</taxon>
        <taxon>Flavobacteriia</taxon>
        <taxon>Flavobacteriales</taxon>
        <taxon>Flavobacteriaceae</taxon>
        <taxon>Gelidibacter</taxon>
    </lineage>
</organism>
<protein>
    <submittedName>
        <fullName evidence="9">Sulfatase</fullName>
    </submittedName>
</protein>
<dbReference type="InterPro" id="IPR035874">
    <property type="entry name" value="IDS"/>
</dbReference>
<dbReference type="PANTHER" id="PTHR45953:SF1">
    <property type="entry name" value="IDURONATE 2-SULFATASE"/>
    <property type="match status" value="1"/>
</dbReference>
<name>A0A934KYT1_9FLAO</name>
<dbReference type="RefSeq" id="WP_199603471.1">
    <property type="nucleotide sequence ID" value="NZ_JAEHJZ010000066.1"/>
</dbReference>
<keyword evidence="4" id="KW-0732">Signal</keyword>
<evidence type="ECO:0000256" key="3">
    <source>
        <dbReference type="ARBA" id="ARBA00022723"/>
    </source>
</evidence>
<evidence type="ECO:0000313" key="10">
    <source>
        <dbReference type="Proteomes" id="UP000662373"/>
    </source>
</evidence>
<dbReference type="AlphaFoldDB" id="A0A934KYT1"/>
<evidence type="ECO:0000256" key="4">
    <source>
        <dbReference type="ARBA" id="ARBA00022729"/>
    </source>
</evidence>
<evidence type="ECO:0000256" key="6">
    <source>
        <dbReference type="ARBA" id="ARBA00022837"/>
    </source>
</evidence>
<dbReference type="Gene3D" id="3.40.720.10">
    <property type="entry name" value="Alkaline Phosphatase, subunit A"/>
    <property type="match status" value="1"/>
</dbReference>
<evidence type="ECO:0000259" key="8">
    <source>
        <dbReference type="Pfam" id="PF00884"/>
    </source>
</evidence>
<proteinExistence type="inferred from homology"/>
<keyword evidence="10" id="KW-1185">Reference proteome</keyword>
<dbReference type="EMBL" id="JAEHJZ010000066">
    <property type="protein sequence ID" value="MBJ7882983.1"/>
    <property type="molecule type" value="Genomic_DNA"/>
</dbReference>
<keyword evidence="3" id="KW-0479">Metal-binding</keyword>
<dbReference type="Proteomes" id="UP000662373">
    <property type="component" value="Unassembled WGS sequence"/>
</dbReference>
<dbReference type="InterPro" id="IPR017850">
    <property type="entry name" value="Alkaline_phosphatase_core_sf"/>
</dbReference>
<keyword evidence="5" id="KW-0378">Hydrolase</keyword>
<evidence type="ECO:0000256" key="7">
    <source>
        <dbReference type="SAM" id="MobiDB-lite"/>
    </source>
</evidence>
<dbReference type="PANTHER" id="PTHR45953">
    <property type="entry name" value="IDURONATE 2-SULFATASE"/>
    <property type="match status" value="1"/>
</dbReference>
<gene>
    <name evidence="9" type="ORF">JEM65_20310</name>
</gene>
<evidence type="ECO:0000256" key="5">
    <source>
        <dbReference type="ARBA" id="ARBA00022801"/>
    </source>
</evidence>
<evidence type="ECO:0000256" key="1">
    <source>
        <dbReference type="ARBA" id="ARBA00001913"/>
    </source>
</evidence>
<dbReference type="GO" id="GO:0005737">
    <property type="term" value="C:cytoplasm"/>
    <property type="evidence" value="ECO:0007669"/>
    <property type="project" value="TreeGrafter"/>
</dbReference>
<sequence>MRFIAIMYSFLMLNFSGCGQEKKENTSHPNILFIAVDDLRPDLGCYGNTIVQSPHIDKLASEGVTFTNHFVQVPTCGASRYNLLTGMRPKTKAQLSNEVIYNEISNQPERANPESFIHHLKRNGYHTVGIGKISHSADGLLSDYNEKPSDKRELPYSWSELLFDSGKWGTGWNAFFGYANGENRQSLHNKVKPYEAGKVDDLGYPDGLTTQLAISKLKELKNQNKPFFLGVGFFKPHLPFNSPEKYWDLYQNDAISISPYPEIPQNSNRESLHDSNEFNQYTRTDEIPNRENRVSDAYAKKLRHAYYASVSYIDHQIGMILSELKALDLEENTIVVVWGDHGWHLGDQKVWGKHTLFENALKSALIIKVPGTRIKNKKSSTIVETVDIYPTLMELCNVNMPHKTDGKSFVPLLHGDPMPLTESVAYSYFNDGMSLRTEKYRLTTYFRADKTQEYELYDHTSDAPETQNIANDHPEIVQKLVPLLNKGDTGLFNK</sequence>